<feature type="domain" description="AAA+ ATPase" evidence="8">
    <location>
        <begin position="164"/>
        <end position="346"/>
    </location>
</feature>
<dbReference type="InterPro" id="IPR005714">
    <property type="entry name" value="ATPase_T3SS_FliI/YscN"/>
</dbReference>
<dbReference type="GO" id="GO:0030257">
    <property type="term" value="C:type III protein secretion system complex"/>
    <property type="evidence" value="ECO:0007669"/>
    <property type="project" value="InterPro"/>
</dbReference>
<keyword evidence="10" id="KW-1185">Reference proteome</keyword>
<dbReference type="GO" id="GO:0005737">
    <property type="term" value="C:cytoplasm"/>
    <property type="evidence" value="ECO:0007669"/>
    <property type="project" value="UniProtKB-SubCell"/>
</dbReference>
<sequence length="447" mass="49466">MFSNEALSKLKKQRQNHFIETPFEKYGKVIQIVGTVIEATLTDAPLGALVRIFNRERNYSIEGEVVGFRKERSLVVPFSDPIGVCANSLVQCIEREQKILIGEHLIGRIIDGYGRPMVGEEFIGNLGNSYSIVREPLNPLTRRRISKHFDTGIRSINALLSFGEGQRIGIMAGSGVGKSVLMGMISRYSDAEINVIALIGERGREVREFLEENLGEEGLKKSVVVVSTGDQSPLSRVRAAHVGTAIAEYFRDQGKKVLLLMDSLTRVAMAQREIGLSVGEPPTTKGYTPSVFSLLPKLLERAGNSDTQGSLTGIYTVLVEGDDFNDPVCDSARSILDGHINLSRSLAERNHFPAIDILSSASRVMIDIADEKHLKAVTILRDLMAEYQKNEDLINIGAYNTGMNVKLDKAMKLLPQIEAFLKQDRMLKCSFEDSLNSLHELLGEDRT</sequence>
<dbReference type="PANTHER" id="PTHR15184">
    <property type="entry name" value="ATP SYNTHASE"/>
    <property type="match status" value="1"/>
</dbReference>
<dbReference type="InterPro" id="IPR000194">
    <property type="entry name" value="ATPase_F1/V1/A1_a/bsu_nucl-bd"/>
</dbReference>
<evidence type="ECO:0000256" key="2">
    <source>
        <dbReference type="ARBA" id="ARBA00022448"/>
    </source>
</evidence>
<comment type="subcellular location">
    <subcellularLocation>
        <location evidence="1">Cytoplasm</location>
    </subcellularLocation>
</comment>
<keyword evidence="5" id="KW-0067">ATP-binding</keyword>
<organism evidence="9 10">
    <name type="scientific">Fluviispira multicolorata</name>
    <dbReference type="NCBI Taxonomy" id="2654512"/>
    <lineage>
        <taxon>Bacteria</taxon>
        <taxon>Pseudomonadati</taxon>
        <taxon>Bdellovibrionota</taxon>
        <taxon>Oligoflexia</taxon>
        <taxon>Silvanigrellales</taxon>
        <taxon>Silvanigrellaceae</taxon>
        <taxon>Fluviispira</taxon>
    </lineage>
</organism>
<dbReference type="FunFam" id="3.40.50.12240:FF:000002">
    <property type="entry name" value="Flagellum-specific ATP synthase FliI"/>
    <property type="match status" value="1"/>
</dbReference>
<dbReference type="InterPro" id="IPR003593">
    <property type="entry name" value="AAA+_ATPase"/>
</dbReference>
<dbReference type="EMBL" id="WFLN01000005">
    <property type="protein sequence ID" value="KAB8032155.1"/>
    <property type="molecule type" value="Genomic_DNA"/>
</dbReference>
<dbReference type="InterPro" id="IPR050053">
    <property type="entry name" value="ATPase_alpha/beta_chains"/>
</dbReference>
<accession>A0A833N7G6</accession>
<gene>
    <name evidence="9" type="ORF">GCL57_05780</name>
</gene>
<dbReference type="Gene3D" id="3.40.50.12240">
    <property type="match status" value="1"/>
</dbReference>
<dbReference type="PANTHER" id="PTHR15184:SF9">
    <property type="entry name" value="SPI-1 TYPE 3 SECRETION SYSTEM ATPASE"/>
    <property type="match status" value="1"/>
</dbReference>
<dbReference type="NCBIfam" id="TIGR01026">
    <property type="entry name" value="fliI_yscN"/>
    <property type="match status" value="1"/>
</dbReference>
<dbReference type="AlphaFoldDB" id="A0A833N7G6"/>
<dbReference type="InterPro" id="IPR027417">
    <property type="entry name" value="P-loop_NTPase"/>
</dbReference>
<reference evidence="9 10" key="1">
    <citation type="submission" date="2019-10" db="EMBL/GenBank/DDBJ databases">
        <title>New genus of Silvanigrellaceae.</title>
        <authorList>
            <person name="Pitt A."/>
            <person name="Hahn M.W."/>
        </authorList>
    </citation>
    <scope>NUCLEOTIDE SEQUENCE [LARGE SCALE GENOMIC DNA]</scope>
    <source>
        <strain evidence="9 10">33A1-SZDP</strain>
    </source>
</reference>
<dbReference type="SUPFAM" id="SSF52540">
    <property type="entry name" value="P-loop containing nucleoside triphosphate hydrolases"/>
    <property type="match status" value="1"/>
</dbReference>
<dbReference type="RefSeq" id="WP_152212374.1">
    <property type="nucleotide sequence ID" value="NZ_WFLN01000005.1"/>
</dbReference>
<dbReference type="GO" id="GO:0016887">
    <property type="term" value="F:ATP hydrolysis activity"/>
    <property type="evidence" value="ECO:0007669"/>
    <property type="project" value="InterPro"/>
</dbReference>
<dbReference type="Pfam" id="PF18269">
    <property type="entry name" value="T3SS_ATPase_C"/>
    <property type="match status" value="1"/>
</dbReference>
<comment type="caution">
    <text evidence="9">The sequence shown here is derived from an EMBL/GenBank/DDBJ whole genome shotgun (WGS) entry which is preliminary data.</text>
</comment>
<dbReference type="GO" id="GO:0005524">
    <property type="term" value="F:ATP binding"/>
    <property type="evidence" value="ECO:0007669"/>
    <property type="project" value="UniProtKB-KW"/>
</dbReference>
<dbReference type="Proteomes" id="UP000442694">
    <property type="component" value="Unassembled WGS sequence"/>
</dbReference>
<evidence type="ECO:0000256" key="5">
    <source>
        <dbReference type="ARBA" id="ARBA00022840"/>
    </source>
</evidence>
<keyword evidence="6" id="KW-0653">Protein transport</keyword>
<evidence type="ECO:0000313" key="10">
    <source>
        <dbReference type="Proteomes" id="UP000442694"/>
    </source>
</evidence>
<keyword evidence="7" id="KW-1278">Translocase</keyword>
<dbReference type="GO" id="GO:0030254">
    <property type="term" value="P:protein secretion by the type III secretion system"/>
    <property type="evidence" value="ECO:0007669"/>
    <property type="project" value="InterPro"/>
</dbReference>
<protein>
    <submittedName>
        <fullName evidence="9">FliI/YscN family ATPase</fullName>
    </submittedName>
</protein>
<keyword evidence="3" id="KW-0963">Cytoplasm</keyword>
<keyword evidence="2" id="KW-0813">Transport</keyword>
<evidence type="ECO:0000256" key="6">
    <source>
        <dbReference type="ARBA" id="ARBA00022927"/>
    </source>
</evidence>
<proteinExistence type="predicted"/>
<name>A0A833N7G6_9BACT</name>
<evidence type="ECO:0000259" key="8">
    <source>
        <dbReference type="SMART" id="SM00382"/>
    </source>
</evidence>
<evidence type="ECO:0000256" key="3">
    <source>
        <dbReference type="ARBA" id="ARBA00022490"/>
    </source>
</evidence>
<evidence type="ECO:0000256" key="7">
    <source>
        <dbReference type="ARBA" id="ARBA00022967"/>
    </source>
</evidence>
<evidence type="ECO:0000313" key="9">
    <source>
        <dbReference type="EMBL" id="KAB8032155.1"/>
    </source>
</evidence>
<evidence type="ECO:0000256" key="1">
    <source>
        <dbReference type="ARBA" id="ARBA00004496"/>
    </source>
</evidence>
<dbReference type="Pfam" id="PF00006">
    <property type="entry name" value="ATP-synt_ab"/>
    <property type="match status" value="1"/>
</dbReference>
<keyword evidence="4" id="KW-0547">Nucleotide-binding</keyword>
<dbReference type="GO" id="GO:0046933">
    <property type="term" value="F:proton-transporting ATP synthase activity, rotational mechanism"/>
    <property type="evidence" value="ECO:0007669"/>
    <property type="project" value="TreeGrafter"/>
</dbReference>
<dbReference type="CDD" id="cd01136">
    <property type="entry name" value="ATPase_flagellum-secretory_path_III"/>
    <property type="match status" value="1"/>
</dbReference>
<dbReference type="SMART" id="SM00382">
    <property type="entry name" value="AAA"/>
    <property type="match status" value="1"/>
</dbReference>
<dbReference type="InterPro" id="IPR040627">
    <property type="entry name" value="T3SS_ATPase_C"/>
</dbReference>
<evidence type="ECO:0000256" key="4">
    <source>
        <dbReference type="ARBA" id="ARBA00022741"/>
    </source>
</evidence>